<dbReference type="EMBL" id="MCOG01000525">
    <property type="protein sequence ID" value="ORY00397.1"/>
    <property type="molecule type" value="Genomic_DNA"/>
</dbReference>
<sequence>MKFTIPVIALIATFSVNAQDSFFDERPSVPSSSSSGYQDIPNYVQNSDWRQKFNETMNQAGISEKDREKINRIMDATSCYDPNSNTDIMEALNGNSTNPCVTTYATGYDVKCQTLIQKYYDCLPQNLNKNNYEKSCEVYNSDECKSLLKRPLSDHTDCKNAQADEENIAAILSVVDLSCGQDGRGEYCPITKLNMEGKRLTRDAVKDTCYSDNCYRKAISSFSNPKLKDFARSMGIFSGPNGKNEFNNINDVLDILNDSDCTENNNVPSSSPLTAKIGSSLLFTAALFLYYFF</sequence>
<protein>
    <submittedName>
        <fullName evidence="2">Uncharacterized protein</fullName>
    </submittedName>
</protein>
<dbReference type="Proteomes" id="UP000193920">
    <property type="component" value="Unassembled WGS sequence"/>
</dbReference>
<evidence type="ECO:0000313" key="2">
    <source>
        <dbReference type="EMBL" id="ORY00397.1"/>
    </source>
</evidence>
<accession>A0A1Y1YRM2</accession>
<keyword evidence="3" id="KW-1185">Reference proteome</keyword>
<proteinExistence type="predicted"/>
<evidence type="ECO:0000256" key="1">
    <source>
        <dbReference type="SAM" id="SignalP"/>
    </source>
</evidence>
<keyword evidence="1" id="KW-0732">Signal</keyword>
<gene>
    <name evidence="2" type="ORF">LY90DRAFT_709507</name>
</gene>
<organism evidence="2 3">
    <name type="scientific">Neocallimastix californiae</name>
    <dbReference type="NCBI Taxonomy" id="1754190"/>
    <lineage>
        <taxon>Eukaryota</taxon>
        <taxon>Fungi</taxon>
        <taxon>Fungi incertae sedis</taxon>
        <taxon>Chytridiomycota</taxon>
        <taxon>Chytridiomycota incertae sedis</taxon>
        <taxon>Neocallimastigomycetes</taxon>
        <taxon>Neocallimastigales</taxon>
        <taxon>Neocallimastigaceae</taxon>
        <taxon>Neocallimastix</taxon>
    </lineage>
</organism>
<feature type="chain" id="PRO_5012056235" evidence="1">
    <location>
        <begin position="19"/>
        <end position="293"/>
    </location>
</feature>
<feature type="signal peptide" evidence="1">
    <location>
        <begin position="1"/>
        <end position="18"/>
    </location>
</feature>
<dbReference type="AlphaFoldDB" id="A0A1Y1YRM2"/>
<comment type="caution">
    <text evidence="2">The sequence shown here is derived from an EMBL/GenBank/DDBJ whole genome shotgun (WGS) entry which is preliminary data.</text>
</comment>
<evidence type="ECO:0000313" key="3">
    <source>
        <dbReference type="Proteomes" id="UP000193920"/>
    </source>
</evidence>
<reference evidence="2 3" key="1">
    <citation type="submission" date="2016-08" db="EMBL/GenBank/DDBJ databases">
        <title>A Parts List for Fungal Cellulosomes Revealed by Comparative Genomics.</title>
        <authorList>
            <consortium name="DOE Joint Genome Institute"/>
            <person name="Haitjema C.H."/>
            <person name="Gilmore S.P."/>
            <person name="Henske J.K."/>
            <person name="Solomon K.V."/>
            <person name="De Groot R."/>
            <person name="Kuo A."/>
            <person name="Mondo S.J."/>
            <person name="Salamov A.A."/>
            <person name="Labutti K."/>
            <person name="Zhao Z."/>
            <person name="Chiniquy J."/>
            <person name="Barry K."/>
            <person name="Brewer H.M."/>
            <person name="Purvine S.O."/>
            <person name="Wright A.T."/>
            <person name="Boxma B."/>
            <person name="Van Alen T."/>
            <person name="Hackstein J.H."/>
            <person name="Baker S.E."/>
            <person name="Grigoriev I.V."/>
            <person name="O'Malley M.A."/>
        </authorList>
    </citation>
    <scope>NUCLEOTIDE SEQUENCE [LARGE SCALE GENOMIC DNA]</scope>
    <source>
        <strain evidence="2 3">G1</strain>
    </source>
</reference>
<name>A0A1Y1YRM2_9FUNG</name>